<proteinExistence type="predicted"/>
<evidence type="ECO:0000313" key="3">
    <source>
        <dbReference type="Proteomes" id="UP001597112"/>
    </source>
</evidence>
<feature type="domain" description="Nucleotide modification associated" evidence="1">
    <location>
        <begin position="1"/>
        <end position="200"/>
    </location>
</feature>
<dbReference type="Proteomes" id="UP001597112">
    <property type="component" value="Unassembled WGS sequence"/>
</dbReference>
<dbReference type="Pfam" id="PF18753">
    <property type="entry name" value="Nmad2"/>
    <property type="match status" value="1"/>
</dbReference>
<protein>
    <recommendedName>
        <fullName evidence="1">Nucleotide modification associated domain-containing protein</fullName>
    </recommendedName>
</protein>
<gene>
    <name evidence="2" type="ORF">ACFQ21_12010</name>
</gene>
<dbReference type="RefSeq" id="WP_377579293.1">
    <property type="nucleotide sequence ID" value="NZ_JBHTKA010000003.1"/>
</dbReference>
<name>A0ABW3K194_9BACT</name>
<reference evidence="3" key="1">
    <citation type="journal article" date="2019" name="Int. J. Syst. Evol. Microbiol.">
        <title>The Global Catalogue of Microorganisms (GCM) 10K type strain sequencing project: providing services to taxonomists for standard genome sequencing and annotation.</title>
        <authorList>
            <consortium name="The Broad Institute Genomics Platform"/>
            <consortium name="The Broad Institute Genome Sequencing Center for Infectious Disease"/>
            <person name="Wu L."/>
            <person name="Ma J."/>
        </authorList>
    </citation>
    <scope>NUCLEOTIDE SEQUENCE [LARGE SCALE GENOMIC DNA]</scope>
    <source>
        <strain evidence="3">CCUG 58938</strain>
    </source>
</reference>
<organism evidence="2 3">
    <name type="scientific">Ohtaekwangia kribbensis</name>
    <dbReference type="NCBI Taxonomy" id="688913"/>
    <lineage>
        <taxon>Bacteria</taxon>
        <taxon>Pseudomonadati</taxon>
        <taxon>Bacteroidota</taxon>
        <taxon>Cytophagia</taxon>
        <taxon>Cytophagales</taxon>
        <taxon>Fulvivirgaceae</taxon>
        <taxon>Ohtaekwangia</taxon>
    </lineage>
</organism>
<dbReference type="EMBL" id="JBHTKA010000003">
    <property type="protein sequence ID" value="MFD1000037.1"/>
    <property type="molecule type" value="Genomic_DNA"/>
</dbReference>
<keyword evidence="3" id="KW-1185">Reference proteome</keyword>
<accession>A0ABW3K194</accession>
<dbReference type="InterPro" id="IPR041180">
    <property type="entry name" value="Nmad2"/>
</dbReference>
<evidence type="ECO:0000259" key="1">
    <source>
        <dbReference type="Pfam" id="PF18753"/>
    </source>
</evidence>
<evidence type="ECO:0000313" key="2">
    <source>
        <dbReference type="EMBL" id="MFD1000037.1"/>
    </source>
</evidence>
<sequence>MTKIYIYVVDRDIGFAPNPFFSYCTLATCKPKIRNTASIDDWVIGVGGRRLKATGKCIYAMKVSEKITFNEYWNDIRFRTKRPVRNGSKVTIVGDNIYHFDEQTNQWHQAHSHHSLPDGSLNEFNLKRDTLSKNVLISNQFYYFGTEAPTIPAEMLEEIQYINAVGHRVYRFETASKIVAWIQNNYKHSINQLIGFPFELDKSESHYSVKTNRMTKATISK</sequence>
<comment type="caution">
    <text evidence="2">The sequence shown here is derived from an EMBL/GenBank/DDBJ whole genome shotgun (WGS) entry which is preliminary data.</text>
</comment>